<dbReference type="EMBL" id="FNVE01000014">
    <property type="protein sequence ID" value="SEG67015.1"/>
    <property type="molecule type" value="Genomic_DNA"/>
</dbReference>
<keyword evidence="4" id="KW-0804">Transcription</keyword>
<dbReference type="Pfam" id="PF03466">
    <property type="entry name" value="LysR_substrate"/>
    <property type="match status" value="1"/>
</dbReference>
<accession>A0AAQ1JR74</accession>
<feature type="domain" description="HTH lysR-type" evidence="5">
    <location>
        <begin position="1"/>
        <end position="58"/>
    </location>
</feature>
<gene>
    <name evidence="6" type="ORF">SAMN05216586_11458</name>
</gene>
<name>A0AAQ1JR74_9GAMM</name>
<dbReference type="SUPFAM" id="SSF53850">
    <property type="entry name" value="Periplasmic binding protein-like II"/>
    <property type="match status" value="1"/>
</dbReference>
<dbReference type="PRINTS" id="PR00039">
    <property type="entry name" value="HTHLYSR"/>
</dbReference>
<dbReference type="InterPro" id="IPR036388">
    <property type="entry name" value="WH-like_DNA-bd_sf"/>
</dbReference>
<dbReference type="GO" id="GO:0003700">
    <property type="term" value="F:DNA-binding transcription factor activity"/>
    <property type="evidence" value="ECO:0007669"/>
    <property type="project" value="InterPro"/>
</dbReference>
<dbReference type="PANTHER" id="PTHR30126:SF21">
    <property type="entry name" value="TRANSCRIPTIONAL REGULATOR-RELATED"/>
    <property type="match status" value="1"/>
</dbReference>
<dbReference type="Gene3D" id="3.40.190.10">
    <property type="entry name" value="Periplasmic binding protein-like II"/>
    <property type="match status" value="2"/>
</dbReference>
<evidence type="ECO:0000256" key="4">
    <source>
        <dbReference type="ARBA" id="ARBA00023163"/>
    </source>
</evidence>
<evidence type="ECO:0000256" key="3">
    <source>
        <dbReference type="ARBA" id="ARBA00023125"/>
    </source>
</evidence>
<sequence length="289" mass="32342">MDISLARTFLEIVRSGSLVAAAEQLHVTQAAVTARIQSLESQLNCTLFVRNRGGARLTPDGEQFVAYANRMVQAWEAAQRDLPLLCGIDNVLHVGAEPSLCNPLMLHWVSLLRRRLGSQAVRAEVGDGGQLQRKLEQGALDAALVFQPTYWPGLQVEELLEEKLIQVCLPSNPEPYIYIDWGDAFRQQHDRALPERARAELSFNLGPLALQYLLSYGGAGYFRTRVVQSYLDSGALVRVPQAPEFSFPTWLVYSRERDSDSLQQALDLLREAARGDHDWSQRWNPVSAA</sequence>
<keyword evidence="2" id="KW-0805">Transcription regulation</keyword>
<dbReference type="PROSITE" id="PS50931">
    <property type="entry name" value="HTH_LYSR"/>
    <property type="match status" value="1"/>
</dbReference>
<comment type="caution">
    <text evidence="6">The sequence shown here is derived from an EMBL/GenBank/DDBJ whole genome shotgun (WGS) entry which is preliminary data.</text>
</comment>
<reference evidence="6 7" key="1">
    <citation type="submission" date="2016-10" db="EMBL/GenBank/DDBJ databases">
        <authorList>
            <person name="Varghese N."/>
            <person name="Submissions S."/>
        </authorList>
    </citation>
    <scope>NUCLEOTIDE SEQUENCE [LARGE SCALE GENOMIC DNA]</scope>
    <source>
        <strain evidence="6 7">CECT 8317</strain>
    </source>
</reference>
<dbReference type="InterPro" id="IPR005119">
    <property type="entry name" value="LysR_subst-bd"/>
</dbReference>
<dbReference type="Pfam" id="PF00126">
    <property type="entry name" value="HTH_1"/>
    <property type="match status" value="1"/>
</dbReference>
<keyword evidence="7" id="KW-1185">Reference proteome</keyword>
<proteinExistence type="inferred from homology"/>
<dbReference type="RefSeq" id="WP_088277223.1">
    <property type="nucleotide sequence ID" value="NZ_AP027273.1"/>
</dbReference>
<dbReference type="FunFam" id="1.10.10.10:FF:000001">
    <property type="entry name" value="LysR family transcriptional regulator"/>
    <property type="match status" value="1"/>
</dbReference>
<dbReference type="InterPro" id="IPR000847">
    <property type="entry name" value="LysR_HTH_N"/>
</dbReference>
<evidence type="ECO:0000256" key="1">
    <source>
        <dbReference type="ARBA" id="ARBA00009437"/>
    </source>
</evidence>
<keyword evidence="3 6" id="KW-0238">DNA-binding</keyword>
<evidence type="ECO:0000256" key="2">
    <source>
        <dbReference type="ARBA" id="ARBA00023015"/>
    </source>
</evidence>
<dbReference type="GO" id="GO:0000976">
    <property type="term" value="F:transcription cis-regulatory region binding"/>
    <property type="evidence" value="ECO:0007669"/>
    <property type="project" value="TreeGrafter"/>
</dbReference>
<organism evidence="6 7">
    <name type="scientific">Halopseudomonas aestusnigri</name>
    <dbReference type="NCBI Taxonomy" id="857252"/>
    <lineage>
        <taxon>Bacteria</taxon>
        <taxon>Pseudomonadati</taxon>
        <taxon>Pseudomonadota</taxon>
        <taxon>Gammaproteobacteria</taxon>
        <taxon>Pseudomonadales</taxon>
        <taxon>Pseudomonadaceae</taxon>
        <taxon>Halopseudomonas</taxon>
    </lineage>
</organism>
<dbReference type="SUPFAM" id="SSF46785">
    <property type="entry name" value="Winged helix' DNA-binding domain"/>
    <property type="match status" value="1"/>
</dbReference>
<protein>
    <submittedName>
        <fullName evidence="6">DNA-binding transcriptional regulator, LysR family</fullName>
    </submittedName>
</protein>
<dbReference type="PANTHER" id="PTHR30126">
    <property type="entry name" value="HTH-TYPE TRANSCRIPTIONAL REGULATOR"/>
    <property type="match status" value="1"/>
</dbReference>
<dbReference type="Gene3D" id="1.10.10.10">
    <property type="entry name" value="Winged helix-like DNA-binding domain superfamily/Winged helix DNA-binding domain"/>
    <property type="match status" value="1"/>
</dbReference>
<evidence type="ECO:0000313" key="7">
    <source>
        <dbReference type="Proteomes" id="UP000243518"/>
    </source>
</evidence>
<dbReference type="InterPro" id="IPR036390">
    <property type="entry name" value="WH_DNA-bd_sf"/>
</dbReference>
<dbReference type="Proteomes" id="UP000243518">
    <property type="component" value="Unassembled WGS sequence"/>
</dbReference>
<evidence type="ECO:0000259" key="5">
    <source>
        <dbReference type="PROSITE" id="PS50931"/>
    </source>
</evidence>
<evidence type="ECO:0000313" key="6">
    <source>
        <dbReference type="EMBL" id="SEG67015.1"/>
    </source>
</evidence>
<dbReference type="AlphaFoldDB" id="A0AAQ1JR74"/>
<comment type="similarity">
    <text evidence="1">Belongs to the LysR transcriptional regulatory family.</text>
</comment>